<dbReference type="NCBIfam" id="TIGR00093">
    <property type="entry name" value="pseudouridine synthase"/>
    <property type="match status" value="1"/>
</dbReference>
<dbReference type="GO" id="GO:0005829">
    <property type="term" value="C:cytosol"/>
    <property type="evidence" value="ECO:0007669"/>
    <property type="project" value="UniProtKB-ARBA"/>
</dbReference>
<proteinExistence type="inferred from homology"/>
<dbReference type="EMBL" id="JASDDP010000019">
    <property type="protein sequence ID" value="MDJ1645828.1"/>
    <property type="molecule type" value="Genomic_DNA"/>
</dbReference>
<name>A0AAJ1PS86_9MOLU</name>
<dbReference type="InterPro" id="IPR020103">
    <property type="entry name" value="PsdUridine_synth_cat_dom_sf"/>
</dbReference>
<accession>A0AAJ1PS86</accession>
<dbReference type="GO" id="GO:0000455">
    <property type="term" value="P:enzyme-directed rRNA pseudouridine synthesis"/>
    <property type="evidence" value="ECO:0007669"/>
    <property type="project" value="UniProtKB-ARBA"/>
</dbReference>
<dbReference type="Pfam" id="PF00849">
    <property type="entry name" value="PseudoU_synth_2"/>
    <property type="match status" value="1"/>
</dbReference>
<dbReference type="SUPFAM" id="SSF55174">
    <property type="entry name" value="Alpha-L RNA-binding motif"/>
    <property type="match status" value="1"/>
</dbReference>
<feature type="domain" description="RNA-binding S4" evidence="6">
    <location>
        <begin position="5"/>
        <end position="62"/>
    </location>
</feature>
<evidence type="ECO:0000256" key="2">
    <source>
        <dbReference type="ARBA" id="ARBA00022884"/>
    </source>
</evidence>
<evidence type="ECO:0000256" key="3">
    <source>
        <dbReference type="ARBA" id="ARBA00023235"/>
    </source>
</evidence>
<evidence type="ECO:0000256" key="1">
    <source>
        <dbReference type="ARBA" id="ARBA00008348"/>
    </source>
</evidence>
<evidence type="ECO:0000313" key="8">
    <source>
        <dbReference type="Proteomes" id="UP001224428"/>
    </source>
</evidence>
<dbReference type="InterPro" id="IPR000748">
    <property type="entry name" value="PsdUridine_synth_RsuA/RluB/E/F"/>
</dbReference>
<dbReference type="InterPro" id="IPR018496">
    <property type="entry name" value="PsdUridine_synth_RsuA/RluB_CS"/>
</dbReference>
<reference evidence="7" key="1">
    <citation type="submission" date="2023-05" db="EMBL/GenBank/DDBJ databases">
        <title>Mycoplasma phocimorsus sp. nov., isolated from Scandinavian patients with seal finger or septic arthritis after contact with seals.</title>
        <authorList>
            <person name="Skafte-Holm A."/>
            <person name="Pedersen T.R."/>
            <person name="Froelund M."/>
            <person name="Stegger M."/>
            <person name="Qvortrup K."/>
            <person name="Michaels D.L."/>
            <person name="Brown D.R."/>
            <person name="Jensen J.S."/>
        </authorList>
    </citation>
    <scope>NUCLEOTIDE SEQUENCE</scope>
    <source>
        <strain evidence="7">M5725</strain>
    </source>
</reference>
<dbReference type="SUPFAM" id="SSF55120">
    <property type="entry name" value="Pseudouridine synthase"/>
    <property type="match status" value="1"/>
</dbReference>
<keyword evidence="2 4" id="KW-0694">RNA-binding</keyword>
<keyword evidence="3 5" id="KW-0413">Isomerase</keyword>
<dbReference type="PANTHER" id="PTHR47683">
    <property type="entry name" value="PSEUDOURIDINE SYNTHASE FAMILY PROTEIN-RELATED"/>
    <property type="match status" value="1"/>
</dbReference>
<dbReference type="PROSITE" id="PS01149">
    <property type="entry name" value="PSI_RSU"/>
    <property type="match status" value="1"/>
</dbReference>
<dbReference type="InterPro" id="IPR050343">
    <property type="entry name" value="RsuA_PseudoU_synthase"/>
</dbReference>
<dbReference type="FunFam" id="3.30.70.1560:FF:000001">
    <property type="entry name" value="Pseudouridine synthase"/>
    <property type="match status" value="1"/>
</dbReference>
<dbReference type="SMART" id="SM00363">
    <property type="entry name" value="S4"/>
    <property type="match status" value="1"/>
</dbReference>
<evidence type="ECO:0000313" key="7">
    <source>
        <dbReference type="EMBL" id="MDJ1645828.1"/>
    </source>
</evidence>
<evidence type="ECO:0000256" key="4">
    <source>
        <dbReference type="PROSITE-ProRule" id="PRU00182"/>
    </source>
</evidence>
<dbReference type="Gene3D" id="3.30.70.1560">
    <property type="entry name" value="Alpha-L RNA-binding motif"/>
    <property type="match status" value="1"/>
</dbReference>
<gene>
    <name evidence="7" type="ORF">QLQ80_01835</name>
</gene>
<dbReference type="AlphaFoldDB" id="A0AAJ1PS86"/>
<evidence type="ECO:0000259" key="6">
    <source>
        <dbReference type="SMART" id="SM00363"/>
    </source>
</evidence>
<organism evidence="7 8">
    <name type="scientific">Mycoplasma phocimorsus</name>
    <dbReference type="NCBI Taxonomy" id="3045839"/>
    <lineage>
        <taxon>Bacteria</taxon>
        <taxon>Bacillati</taxon>
        <taxon>Mycoplasmatota</taxon>
        <taxon>Mollicutes</taxon>
        <taxon>Mycoplasmataceae</taxon>
        <taxon>Mycoplasma</taxon>
    </lineage>
</organism>
<protein>
    <recommendedName>
        <fullName evidence="5">Pseudouridine synthase</fullName>
        <ecNumber evidence="5">5.4.99.-</ecNumber>
    </recommendedName>
</protein>
<dbReference type="PANTHER" id="PTHR47683:SF4">
    <property type="entry name" value="PSEUDOURIDINE SYNTHASE"/>
    <property type="match status" value="1"/>
</dbReference>
<dbReference type="CDD" id="cd00165">
    <property type="entry name" value="S4"/>
    <property type="match status" value="1"/>
</dbReference>
<dbReference type="CDD" id="cd02553">
    <property type="entry name" value="PseudoU_synth_RsuA"/>
    <property type="match status" value="1"/>
</dbReference>
<dbReference type="InterPro" id="IPR042092">
    <property type="entry name" value="PsdUridine_s_RsuA/RluB/E/F_cat"/>
</dbReference>
<dbReference type="PROSITE" id="PS50889">
    <property type="entry name" value="S4"/>
    <property type="match status" value="1"/>
</dbReference>
<comment type="caution">
    <text evidence="7">The sequence shown here is derived from an EMBL/GenBank/DDBJ whole genome shotgun (WGS) entry which is preliminary data.</text>
</comment>
<dbReference type="GO" id="GO:0003723">
    <property type="term" value="F:RNA binding"/>
    <property type="evidence" value="ECO:0007669"/>
    <property type="project" value="UniProtKB-KW"/>
</dbReference>
<dbReference type="InterPro" id="IPR020094">
    <property type="entry name" value="TruA/RsuA/RluB/E/F_N"/>
</dbReference>
<evidence type="ECO:0000256" key="5">
    <source>
        <dbReference type="RuleBase" id="RU003887"/>
    </source>
</evidence>
<dbReference type="RefSeq" id="WP_283827266.1">
    <property type="nucleotide sequence ID" value="NZ_JASDDP010000019.1"/>
</dbReference>
<dbReference type="InterPro" id="IPR002942">
    <property type="entry name" value="S4_RNA-bd"/>
</dbReference>
<comment type="similarity">
    <text evidence="1 5">Belongs to the pseudouridine synthase RsuA family.</text>
</comment>
<dbReference type="Proteomes" id="UP001224428">
    <property type="component" value="Unassembled WGS sequence"/>
</dbReference>
<dbReference type="GO" id="GO:0120159">
    <property type="term" value="F:rRNA pseudouridine synthase activity"/>
    <property type="evidence" value="ECO:0007669"/>
    <property type="project" value="UniProtKB-ARBA"/>
</dbReference>
<keyword evidence="8" id="KW-1185">Reference proteome</keyword>
<dbReference type="Gene3D" id="3.30.70.580">
    <property type="entry name" value="Pseudouridine synthase I, catalytic domain, N-terminal subdomain"/>
    <property type="match status" value="1"/>
</dbReference>
<dbReference type="Gene3D" id="3.10.290.10">
    <property type="entry name" value="RNA-binding S4 domain"/>
    <property type="match status" value="1"/>
</dbReference>
<sequence>MKNIMRIEKYLSNYHGISRTNTKKLIRKKKISVNDIIIKTSIDIDIENDVIQIQEFEFNQIKDKHIYILLNKPFGYVCANKDSKNPTVFELLDPELQYIKNLHTVGRLDIDTEGVLIITNDGNLTHELTSPKNHVLKIYYVEVDNEIPYELIAKFAKGIKLNDFTTKPALLQLLEHDKALLTISEGKFHQVKRMFAHFGLNVTYLNRVKFGDISAKGLTEGEYRLIDKKDILSNLE</sequence>
<dbReference type="EC" id="5.4.99.-" evidence="5"/>
<dbReference type="InterPro" id="IPR036986">
    <property type="entry name" value="S4_RNA-bd_sf"/>
</dbReference>
<dbReference type="InterPro" id="IPR006145">
    <property type="entry name" value="PsdUridine_synth_RsuA/RluA"/>
</dbReference>